<dbReference type="InterPro" id="IPR003598">
    <property type="entry name" value="Ig_sub2"/>
</dbReference>
<dbReference type="SMART" id="SM00408">
    <property type="entry name" value="IGc2"/>
    <property type="match status" value="1"/>
</dbReference>
<keyword evidence="1" id="KW-0677">Repeat</keyword>
<dbReference type="SUPFAM" id="SSF48726">
    <property type="entry name" value="Immunoglobulin"/>
    <property type="match status" value="1"/>
</dbReference>
<feature type="domain" description="Ig-like" evidence="3">
    <location>
        <begin position="26"/>
        <end position="113"/>
    </location>
</feature>
<dbReference type="CDD" id="cd00096">
    <property type="entry name" value="Ig"/>
    <property type="match status" value="1"/>
</dbReference>
<evidence type="ECO:0000313" key="5">
    <source>
        <dbReference type="Proteomes" id="UP000053766"/>
    </source>
</evidence>
<dbReference type="Pfam" id="PF07679">
    <property type="entry name" value="I-set"/>
    <property type="match status" value="1"/>
</dbReference>
<dbReference type="EMBL" id="KN716462">
    <property type="protein sequence ID" value="KJH44576.1"/>
    <property type="molecule type" value="Genomic_DNA"/>
</dbReference>
<dbReference type="Gene3D" id="2.60.40.10">
    <property type="entry name" value="Immunoglobulins"/>
    <property type="match status" value="1"/>
</dbReference>
<dbReference type="OrthoDB" id="114660at2759"/>
<dbReference type="SMART" id="SM00409">
    <property type="entry name" value="IG"/>
    <property type="match status" value="1"/>
</dbReference>
<dbReference type="InterPro" id="IPR013098">
    <property type="entry name" value="Ig_I-set"/>
</dbReference>
<dbReference type="Proteomes" id="UP000053766">
    <property type="component" value="Unassembled WGS sequence"/>
</dbReference>
<dbReference type="STRING" id="29172.A0A0D8XQC6"/>
<evidence type="ECO:0000259" key="3">
    <source>
        <dbReference type="PROSITE" id="PS50835"/>
    </source>
</evidence>
<dbReference type="InterPro" id="IPR036179">
    <property type="entry name" value="Ig-like_dom_sf"/>
</dbReference>
<keyword evidence="5" id="KW-1185">Reference proteome</keyword>
<keyword evidence="2" id="KW-1015">Disulfide bond</keyword>
<name>A0A0D8XQC6_DICVI</name>
<dbReference type="PROSITE" id="PS50835">
    <property type="entry name" value="IG_LIKE"/>
    <property type="match status" value="1"/>
</dbReference>
<dbReference type="AlphaFoldDB" id="A0A0D8XQC6"/>
<dbReference type="PANTHER" id="PTHR44170">
    <property type="entry name" value="PROTEIN SIDEKICK"/>
    <property type="match status" value="1"/>
</dbReference>
<dbReference type="PANTHER" id="PTHR44170:SF6">
    <property type="entry name" value="CONTACTIN"/>
    <property type="match status" value="1"/>
</dbReference>
<evidence type="ECO:0000256" key="1">
    <source>
        <dbReference type="ARBA" id="ARBA00022737"/>
    </source>
</evidence>
<organism evidence="4 5">
    <name type="scientific">Dictyocaulus viviparus</name>
    <name type="common">Bovine lungworm</name>
    <dbReference type="NCBI Taxonomy" id="29172"/>
    <lineage>
        <taxon>Eukaryota</taxon>
        <taxon>Metazoa</taxon>
        <taxon>Ecdysozoa</taxon>
        <taxon>Nematoda</taxon>
        <taxon>Chromadorea</taxon>
        <taxon>Rhabditida</taxon>
        <taxon>Rhabditina</taxon>
        <taxon>Rhabditomorpha</taxon>
        <taxon>Strongyloidea</taxon>
        <taxon>Metastrongylidae</taxon>
        <taxon>Dictyocaulus</taxon>
    </lineage>
</organism>
<evidence type="ECO:0000313" key="4">
    <source>
        <dbReference type="EMBL" id="KJH44576.1"/>
    </source>
</evidence>
<dbReference type="InterPro" id="IPR013783">
    <property type="entry name" value="Ig-like_fold"/>
</dbReference>
<sequence>MRSYFPARPVVSVNSSDSMSVSPSDPSLVVAAPLHVSMESTAHIICPVNGYPHPLIVWYKDGIPLETSTKVSFHKNTVEINRIEDEDAGIYRCVASNQFPIYVDGPEQEFEVKVDRQLRISG</sequence>
<evidence type="ECO:0000256" key="2">
    <source>
        <dbReference type="ARBA" id="ARBA00023157"/>
    </source>
</evidence>
<reference evidence="4 5" key="1">
    <citation type="submission" date="2013-11" db="EMBL/GenBank/DDBJ databases">
        <title>Draft genome of the bovine lungworm Dictyocaulus viviparus.</title>
        <authorList>
            <person name="Mitreva M."/>
        </authorList>
    </citation>
    <scope>NUCLEOTIDE SEQUENCE [LARGE SCALE GENOMIC DNA]</scope>
    <source>
        <strain evidence="4 5">HannoverDv2000</strain>
    </source>
</reference>
<gene>
    <name evidence="4" type="ORF">DICVIV_09396</name>
</gene>
<dbReference type="InterPro" id="IPR007110">
    <property type="entry name" value="Ig-like_dom"/>
</dbReference>
<reference evidence="5" key="2">
    <citation type="journal article" date="2016" name="Sci. Rep.">
        <title>Dictyocaulus viviparus genome, variome and transcriptome elucidate lungworm biology and support future intervention.</title>
        <authorList>
            <person name="McNulty S.N."/>
            <person name="Strube C."/>
            <person name="Rosa B.A."/>
            <person name="Martin J.C."/>
            <person name="Tyagi R."/>
            <person name="Choi Y.J."/>
            <person name="Wang Q."/>
            <person name="Hallsworth Pepin K."/>
            <person name="Zhang X."/>
            <person name="Ozersky P."/>
            <person name="Wilson R.K."/>
            <person name="Sternberg P.W."/>
            <person name="Gasser R.B."/>
            <person name="Mitreva M."/>
        </authorList>
    </citation>
    <scope>NUCLEOTIDE SEQUENCE [LARGE SCALE GENOMIC DNA]</scope>
    <source>
        <strain evidence="5">HannoverDv2000</strain>
    </source>
</reference>
<proteinExistence type="predicted"/>
<accession>A0A0D8XQC6</accession>
<dbReference type="GO" id="GO:0016020">
    <property type="term" value="C:membrane"/>
    <property type="evidence" value="ECO:0007669"/>
    <property type="project" value="UniProtKB-SubCell"/>
</dbReference>
<dbReference type="GO" id="GO:0098609">
    <property type="term" value="P:cell-cell adhesion"/>
    <property type="evidence" value="ECO:0007669"/>
    <property type="project" value="TreeGrafter"/>
</dbReference>
<dbReference type="InterPro" id="IPR003599">
    <property type="entry name" value="Ig_sub"/>
</dbReference>
<protein>
    <submittedName>
        <fullName evidence="4">Immunoglobulin domain protein</fullName>
    </submittedName>
</protein>